<dbReference type="Pfam" id="PF13193">
    <property type="entry name" value="AMP-binding_C"/>
    <property type="match status" value="1"/>
</dbReference>
<feature type="domain" description="AMP-binding enzyme C-terminal" evidence="2">
    <location>
        <begin position="467"/>
        <end position="539"/>
    </location>
</feature>
<dbReference type="PROSITE" id="PS00455">
    <property type="entry name" value="AMP_BINDING"/>
    <property type="match status" value="1"/>
</dbReference>
<reference evidence="4" key="1">
    <citation type="submission" date="2017-03" db="EMBL/GenBank/DDBJ databases">
        <authorList>
            <person name="Monnet C."/>
        </authorList>
    </citation>
    <scope>NUCLEOTIDE SEQUENCE [LARGE SCALE GENOMIC DNA]</scope>
    <source>
        <strain evidence="4">SJ5-8</strain>
    </source>
</reference>
<evidence type="ECO:0000259" key="1">
    <source>
        <dbReference type="Pfam" id="PF00501"/>
    </source>
</evidence>
<sequence length="554" mass="60945">MSHSTNNFLKVVEQDGATVLEALAAVEADCPEAVAVDYRYTERSLTYSDLARIRRSIAVNLRDDGLPIGARVAVYTTQSFVSVKAMAGIWTAGMVYSPINPAYRTDLLAYQLNDLQAEAIIVDKSLLSELEAVRGQLLAVPRVYLIDGDGSDGSDSTFTTSDYDVLESPVARDPQVEVGFDTPANIIYTSGTTGPAKGVLQSHRWMNQYSWLRRSLHTSEDVVYCDLPMYHVGGAMFNVVAAWWVGATVSLWDKFSTTEFWKRVAHSGATSATLVDVMVPWVSGGEPSPADRNNTLRLVHMQPLPLFHQEFCARFGINIATAGFGQTESGMSLNVVVCESEDWVEGVPTATLETLKEVGVPVLPAAAVTGRGFMGAAAPFVEVEVHNERDEVCAPDEVGELVIRSKAPAILLDEYINKPDASASALRNQWFHSGDAASRGADGYFRFVDRMSGRLRVKGENISSYHVEEMLTKHEQVQVAAVIAVPSVEGEEDDIAAYIQGGDVDVDAIRKYCEETMPKFMRPRYITVIDEIPRTPTNKIEKYKLRAQFEYSVN</sequence>
<dbReference type="InterPro" id="IPR042099">
    <property type="entry name" value="ANL_N_sf"/>
</dbReference>
<dbReference type="InterPro" id="IPR045851">
    <property type="entry name" value="AMP-bd_C_sf"/>
</dbReference>
<dbReference type="EC" id="6.2.1.-" evidence="3"/>
<dbReference type="InterPro" id="IPR050237">
    <property type="entry name" value="ATP-dep_AMP-bd_enzyme"/>
</dbReference>
<dbReference type="InterPro" id="IPR020845">
    <property type="entry name" value="AMP-binding_CS"/>
</dbReference>
<proteinExistence type="predicted"/>
<dbReference type="SUPFAM" id="SSF56801">
    <property type="entry name" value="Acetyl-CoA synthetase-like"/>
    <property type="match status" value="1"/>
</dbReference>
<dbReference type="Gene3D" id="3.40.50.12780">
    <property type="entry name" value="N-terminal domain of ligase-like"/>
    <property type="match status" value="1"/>
</dbReference>
<gene>
    <name evidence="3" type="ORF">BJEO58_02227</name>
</gene>
<keyword evidence="3" id="KW-0436">Ligase</keyword>
<dbReference type="Proteomes" id="UP000234462">
    <property type="component" value="Unassembled WGS sequence"/>
</dbReference>
<evidence type="ECO:0000313" key="3">
    <source>
        <dbReference type="EMBL" id="SMY12627.1"/>
    </source>
</evidence>
<dbReference type="EMBL" id="FXZM01000011">
    <property type="protein sequence ID" value="SMY12627.1"/>
    <property type="molecule type" value="Genomic_DNA"/>
</dbReference>
<dbReference type="AlphaFoldDB" id="A0A2H1L6V2"/>
<keyword evidence="4" id="KW-1185">Reference proteome</keyword>
<dbReference type="OrthoDB" id="9803968at2"/>
<feature type="domain" description="AMP-dependent synthetase/ligase" evidence="1">
    <location>
        <begin position="29"/>
        <end position="406"/>
    </location>
</feature>
<dbReference type="GO" id="GO:0016878">
    <property type="term" value="F:acid-thiol ligase activity"/>
    <property type="evidence" value="ECO:0007669"/>
    <property type="project" value="UniProtKB-ARBA"/>
</dbReference>
<dbReference type="PANTHER" id="PTHR43767">
    <property type="entry name" value="LONG-CHAIN-FATTY-ACID--COA LIGASE"/>
    <property type="match status" value="1"/>
</dbReference>
<evidence type="ECO:0000259" key="2">
    <source>
        <dbReference type="Pfam" id="PF13193"/>
    </source>
</evidence>
<protein>
    <submittedName>
        <fullName evidence="3">Crotonobetaine/carnitine-CoA ligase</fullName>
        <ecNumber evidence="3">6.2.1.-</ecNumber>
    </submittedName>
</protein>
<dbReference type="Pfam" id="PF00501">
    <property type="entry name" value="AMP-binding"/>
    <property type="match status" value="1"/>
</dbReference>
<dbReference type="Gene3D" id="3.30.300.30">
    <property type="match status" value="1"/>
</dbReference>
<dbReference type="InterPro" id="IPR025110">
    <property type="entry name" value="AMP-bd_C"/>
</dbReference>
<dbReference type="PANTHER" id="PTHR43767:SF1">
    <property type="entry name" value="NONRIBOSOMAL PEPTIDE SYNTHASE PES1 (EUROFUNG)-RELATED"/>
    <property type="match status" value="1"/>
</dbReference>
<name>A0A2H1L6V2_9MICO</name>
<accession>A0A2H1L6V2</accession>
<dbReference type="RefSeq" id="WP_101589565.1">
    <property type="nucleotide sequence ID" value="NZ_FXZM01000011.1"/>
</dbReference>
<organism evidence="3 4">
    <name type="scientific">Brevibacterium jeotgali</name>
    <dbReference type="NCBI Taxonomy" id="1262550"/>
    <lineage>
        <taxon>Bacteria</taxon>
        <taxon>Bacillati</taxon>
        <taxon>Actinomycetota</taxon>
        <taxon>Actinomycetes</taxon>
        <taxon>Micrococcales</taxon>
        <taxon>Brevibacteriaceae</taxon>
        <taxon>Brevibacterium</taxon>
    </lineage>
</organism>
<dbReference type="InterPro" id="IPR000873">
    <property type="entry name" value="AMP-dep_synth/lig_dom"/>
</dbReference>
<evidence type="ECO:0000313" key="4">
    <source>
        <dbReference type="Proteomes" id="UP000234462"/>
    </source>
</evidence>